<dbReference type="Proteomes" id="UP000735302">
    <property type="component" value="Unassembled WGS sequence"/>
</dbReference>
<name>A0AAV4D435_9GAST</name>
<comment type="caution">
    <text evidence="1">The sequence shown here is derived from an EMBL/GenBank/DDBJ whole genome shotgun (WGS) entry which is preliminary data.</text>
</comment>
<evidence type="ECO:0000313" key="1">
    <source>
        <dbReference type="EMBL" id="GFO38957.1"/>
    </source>
</evidence>
<reference evidence="1 2" key="1">
    <citation type="journal article" date="2021" name="Elife">
        <title>Chloroplast acquisition without the gene transfer in kleptoplastic sea slugs, Plakobranchus ocellatus.</title>
        <authorList>
            <person name="Maeda T."/>
            <person name="Takahashi S."/>
            <person name="Yoshida T."/>
            <person name="Shimamura S."/>
            <person name="Takaki Y."/>
            <person name="Nagai Y."/>
            <person name="Toyoda A."/>
            <person name="Suzuki Y."/>
            <person name="Arimoto A."/>
            <person name="Ishii H."/>
            <person name="Satoh N."/>
            <person name="Nishiyama T."/>
            <person name="Hasebe M."/>
            <person name="Maruyama T."/>
            <person name="Minagawa J."/>
            <person name="Obokata J."/>
            <person name="Shigenobu S."/>
        </authorList>
    </citation>
    <scope>NUCLEOTIDE SEQUENCE [LARGE SCALE GENOMIC DNA]</scope>
</reference>
<organism evidence="1 2">
    <name type="scientific">Plakobranchus ocellatus</name>
    <dbReference type="NCBI Taxonomy" id="259542"/>
    <lineage>
        <taxon>Eukaryota</taxon>
        <taxon>Metazoa</taxon>
        <taxon>Spiralia</taxon>
        <taxon>Lophotrochozoa</taxon>
        <taxon>Mollusca</taxon>
        <taxon>Gastropoda</taxon>
        <taxon>Heterobranchia</taxon>
        <taxon>Euthyneura</taxon>
        <taxon>Panpulmonata</taxon>
        <taxon>Sacoglossa</taxon>
        <taxon>Placobranchoidea</taxon>
        <taxon>Plakobranchidae</taxon>
        <taxon>Plakobranchus</taxon>
    </lineage>
</organism>
<protein>
    <submittedName>
        <fullName evidence="1">Uncharacterized protein</fullName>
    </submittedName>
</protein>
<dbReference type="AlphaFoldDB" id="A0AAV4D435"/>
<sequence>MQMSRVHHFELERSLVMKRGIHTTISSLLLELATSISSFCALSTQAKEVRTRKSGEPARRTMPRMCETFWNAAYLQDLG</sequence>
<proteinExistence type="predicted"/>
<evidence type="ECO:0000313" key="2">
    <source>
        <dbReference type="Proteomes" id="UP000735302"/>
    </source>
</evidence>
<dbReference type="EMBL" id="BLXT01007365">
    <property type="protein sequence ID" value="GFO38957.1"/>
    <property type="molecule type" value="Genomic_DNA"/>
</dbReference>
<gene>
    <name evidence="1" type="ORF">PoB_006546200</name>
</gene>
<keyword evidence="2" id="KW-1185">Reference proteome</keyword>
<accession>A0AAV4D435</accession>